<dbReference type="RefSeq" id="WP_252443923.1">
    <property type="nucleotide sequence ID" value="NZ_JAGSOV010000063.1"/>
</dbReference>
<keyword evidence="2" id="KW-1185">Reference proteome</keyword>
<gene>
    <name evidence="1" type="ORF">KDL28_29405</name>
</gene>
<sequence>MARTLSYALKSAGAMTLVLQRRDGRVEVARAVVSGAPRIAGRRALIGERRGVDIVERSSSR</sequence>
<accession>A0ABT1A8E1</accession>
<evidence type="ECO:0000313" key="2">
    <source>
        <dbReference type="Proteomes" id="UP001165283"/>
    </source>
</evidence>
<dbReference type="EMBL" id="JAGSOV010000063">
    <property type="protein sequence ID" value="MCO1659196.1"/>
    <property type="molecule type" value="Genomic_DNA"/>
</dbReference>
<organism evidence="1 2">
    <name type="scientific">Pseudonocardia humida</name>
    <dbReference type="NCBI Taxonomy" id="2800819"/>
    <lineage>
        <taxon>Bacteria</taxon>
        <taxon>Bacillati</taxon>
        <taxon>Actinomycetota</taxon>
        <taxon>Actinomycetes</taxon>
        <taxon>Pseudonocardiales</taxon>
        <taxon>Pseudonocardiaceae</taxon>
        <taxon>Pseudonocardia</taxon>
    </lineage>
</organism>
<evidence type="ECO:0000313" key="1">
    <source>
        <dbReference type="EMBL" id="MCO1659196.1"/>
    </source>
</evidence>
<proteinExistence type="predicted"/>
<protein>
    <submittedName>
        <fullName evidence="1">Uncharacterized protein</fullName>
    </submittedName>
</protein>
<comment type="caution">
    <text evidence="1">The sequence shown here is derived from an EMBL/GenBank/DDBJ whole genome shotgun (WGS) entry which is preliminary data.</text>
</comment>
<reference evidence="1" key="1">
    <citation type="submission" date="2021-04" db="EMBL/GenBank/DDBJ databases">
        <title>Pseudonocardia sp. nov., isolated from sandy soil of mangrove forest.</title>
        <authorList>
            <person name="Zan Z."/>
            <person name="Huang R."/>
            <person name="Liu W."/>
        </authorList>
    </citation>
    <scope>NUCLEOTIDE SEQUENCE</scope>
    <source>
        <strain evidence="1">S2-4</strain>
    </source>
</reference>
<name>A0ABT1A8E1_9PSEU</name>
<dbReference type="Proteomes" id="UP001165283">
    <property type="component" value="Unassembled WGS sequence"/>
</dbReference>